<evidence type="ECO:0000313" key="2">
    <source>
        <dbReference type="Proteomes" id="UP001183824"/>
    </source>
</evidence>
<reference evidence="2" key="1">
    <citation type="submission" date="2023-07" db="EMBL/GenBank/DDBJ databases">
        <title>30 novel species of actinomycetes from the DSMZ collection.</title>
        <authorList>
            <person name="Nouioui I."/>
        </authorList>
    </citation>
    <scope>NUCLEOTIDE SEQUENCE [LARGE SCALE GENOMIC DNA]</scope>
    <source>
        <strain evidence="2">DSM 41640</strain>
    </source>
</reference>
<comment type="caution">
    <text evidence="1">The sequence shown here is derived from an EMBL/GenBank/DDBJ whole genome shotgun (WGS) entry which is preliminary data.</text>
</comment>
<keyword evidence="2" id="KW-1185">Reference proteome</keyword>
<protein>
    <submittedName>
        <fullName evidence="1">Uncharacterized protein</fullName>
    </submittedName>
</protein>
<gene>
    <name evidence="1" type="ORF">RNB18_28400</name>
</gene>
<organism evidence="1 2">
    <name type="scientific">Streptomyces doebereineriae</name>
    <dbReference type="NCBI Taxonomy" id="3075528"/>
    <lineage>
        <taxon>Bacteria</taxon>
        <taxon>Bacillati</taxon>
        <taxon>Actinomycetota</taxon>
        <taxon>Actinomycetes</taxon>
        <taxon>Kitasatosporales</taxon>
        <taxon>Streptomycetaceae</taxon>
        <taxon>Streptomyces</taxon>
    </lineage>
</organism>
<accession>A0ABU2VEU5</accession>
<name>A0ABU2VEU5_9ACTN</name>
<dbReference type="EMBL" id="JAVREZ010000010">
    <property type="protein sequence ID" value="MDT0484082.1"/>
    <property type="molecule type" value="Genomic_DNA"/>
</dbReference>
<sequence length="68" mass="8152">MVAAYERTTRRAVIRRAQSKGRYDAMDDIWALEKRSGWQQSTLHFRDEKGRLVERDLTSLDVEERQRL</sequence>
<evidence type="ECO:0000313" key="1">
    <source>
        <dbReference type="EMBL" id="MDT0484082.1"/>
    </source>
</evidence>
<dbReference type="RefSeq" id="WP_311716943.1">
    <property type="nucleotide sequence ID" value="NZ_JAVREZ010000010.1"/>
</dbReference>
<dbReference type="Proteomes" id="UP001183824">
    <property type="component" value="Unassembled WGS sequence"/>
</dbReference>
<proteinExistence type="predicted"/>